<dbReference type="OrthoDB" id="7160947at2"/>
<dbReference type="PIRSF" id="PIRSF032064">
    <property type="entry name" value="UCP032064"/>
    <property type="match status" value="1"/>
</dbReference>
<dbReference type="AlphaFoldDB" id="V4PV87"/>
<dbReference type="PATRIC" id="fig|1121022.4.peg.1787"/>
<dbReference type="InterPro" id="IPR010593">
    <property type="entry name" value="DUF1159"/>
</dbReference>
<dbReference type="Pfam" id="PF05258">
    <property type="entry name" value="DciA"/>
    <property type="match status" value="1"/>
</dbReference>
<accession>V4PV87</accession>
<dbReference type="EMBL" id="AWGB01000014">
    <property type="protein sequence ID" value="ESQ92266.1"/>
    <property type="molecule type" value="Genomic_DNA"/>
</dbReference>
<dbReference type="InterPro" id="IPR007922">
    <property type="entry name" value="DciA-like"/>
</dbReference>
<dbReference type="STRING" id="1121022.GCA_000376105_02445"/>
<keyword evidence="2" id="KW-1185">Reference proteome</keyword>
<proteinExistence type="predicted"/>
<dbReference type="Proteomes" id="UP000017837">
    <property type="component" value="Unassembled WGS sequence"/>
</dbReference>
<reference evidence="1 2" key="1">
    <citation type="journal article" date="2014" name="Nature">
        <title>Sequential evolution of bacterial morphology by co-option of a developmental regulator.</title>
        <authorList>
            <person name="Jiang C."/>
            <person name="Brown P.J."/>
            <person name="Ducret A."/>
            <person name="Brun Y.V."/>
        </authorList>
    </citation>
    <scope>NUCLEOTIDE SEQUENCE [LARGE SCALE GENOMIC DNA]</scope>
    <source>
        <strain evidence="1 2">DSM 16100</strain>
    </source>
</reference>
<name>V4PV87_9CAUL</name>
<evidence type="ECO:0000313" key="1">
    <source>
        <dbReference type="EMBL" id="ESQ92266.1"/>
    </source>
</evidence>
<comment type="caution">
    <text evidence="1">The sequence shown here is derived from an EMBL/GenBank/DDBJ whole genome shotgun (WGS) entry which is preliminary data.</text>
</comment>
<protein>
    <recommendedName>
        <fullName evidence="3">DUF721 domain-containing protein</fullName>
    </recommendedName>
</protein>
<sequence length="194" mass="21475">MKRPLPSLEDSLRILRTTHTKRMPKAPPPVKKQVQPLLKSLQTRFEQMDDGTGKLKNRWTEIVGESLSKLCEPVRIIKGRAASNKLGAGPATGGALELRVANSTHATLILHHAPTLIDRINLFLGSKTVERLRIIQGPLAVHSKAPPIARPKPLSAQEELGLQQSLSDVEDEKVRKSLLLLGRSILKRHNMKTP</sequence>
<evidence type="ECO:0000313" key="2">
    <source>
        <dbReference type="Proteomes" id="UP000017837"/>
    </source>
</evidence>
<organism evidence="1 2">
    <name type="scientific">Asticcacaulis benevestitus DSM 16100 = ATCC BAA-896</name>
    <dbReference type="NCBI Taxonomy" id="1121022"/>
    <lineage>
        <taxon>Bacteria</taxon>
        <taxon>Pseudomonadati</taxon>
        <taxon>Pseudomonadota</taxon>
        <taxon>Alphaproteobacteria</taxon>
        <taxon>Caulobacterales</taxon>
        <taxon>Caulobacteraceae</taxon>
        <taxon>Asticcacaulis</taxon>
    </lineage>
</organism>
<dbReference type="eggNOG" id="COG5389">
    <property type="taxonomic scope" value="Bacteria"/>
</dbReference>
<gene>
    <name evidence="1" type="ORF">ABENE_08875</name>
</gene>
<evidence type="ECO:0008006" key="3">
    <source>
        <dbReference type="Google" id="ProtNLM"/>
    </source>
</evidence>
<dbReference type="RefSeq" id="WP_018082112.1">
    <property type="nucleotide sequence ID" value="NZ_AQWM01000010.1"/>
</dbReference>